<evidence type="ECO:0000313" key="3">
    <source>
        <dbReference type="EMBL" id="BCJ39974.1"/>
    </source>
</evidence>
<feature type="region of interest" description="Disordered" evidence="1">
    <location>
        <begin position="1"/>
        <end position="55"/>
    </location>
</feature>
<feature type="domain" description="Novel toxin 15" evidence="2">
    <location>
        <begin position="363"/>
        <end position="413"/>
    </location>
</feature>
<sequence>MQGIRKRKATESHLSSGTKPKPVTISKKKTKRNSLEESGSDGFRPFRTKSGEIVAPTTIRPTAPDVAMDDADEDTVARVLDPVPQSVFVDLLLQQDRETGTFVDGDGTPVKSLLAEKRGEVLPLGRDVVELFEEAGESISSEEDVNILRVQQGRPKEKQATLDAFLGLKTRTRAKSLAELGKVQPMPLKTVDIRIAVPKKYAKDKALTKRWKAELDRQLAIQERELNNKPLDEWFIATDLFQAWKEEVNWSDWPKKRPDGYLLKLHQVLLQRAFEEEALAGSRGLGPEKGRRLRAAIAALKKVEDDPAAIRSLLVSFDLQEEGRQWAKDILGRSNSQTGWRKKNRKLFTDLLETNTAEGGIWEGLADSAKQLATLHNPDQVAGGQRRLPKNPADPSDYIGLSTVNRTIGAIWGLPPTAYDPELDARVATGPNLVDSLRSQVMDTHDPKSWALFTTNFKVNVTYT</sequence>
<protein>
    <recommendedName>
        <fullName evidence="2">Novel toxin 15 domain-containing protein</fullName>
    </recommendedName>
</protein>
<dbReference type="RefSeq" id="WP_189330847.1">
    <property type="nucleotide sequence ID" value="NZ_AP023356.1"/>
</dbReference>
<gene>
    <name evidence="3" type="ORF">Aiant_06310</name>
</gene>
<dbReference type="InterPro" id="IPR028949">
    <property type="entry name" value="Ntox15"/>
</dbReference>
<reference evidence="3 4" key="1">
    <citation type="submission" date="2020-08" db="EMBL/GenBank/DDBJ databases">
        <title>Whole genome shotgun sequence of Actinoplanes ianthinogenes NBRC 13996.</title>
        <authorList>
            <person name="Komaki H."/>
            <person name="Tamura T."/>
        </authorList>
    </citation>
    <scope>NUCLEOTIDE SEQUENCE [LARGE SCALE GENOMIC DNA]</scope>
    <source>
        <strain evidence="3 4">NBRC 13996</strain>
    </source>
</reference>
<dbReference type="Proteomes" id="UP000676967">
    <property type="component" value="Chromosome"/>
</dbReference>
<evidence type="ECO:0000259" key="2">
    <source>
        <dbReference type="Pfam" id="PF15604"/>
    </source>
</evidence>
<proteinExistence type="predicted"/>
<evidence type="ECO:0000313" key="4">
    <source>
        <dbReference type="Proteomes" id="UP000676967"/>
    </source>
</evidence>
<keyword evidence="4" id="KW-1185">Reference proteome</keyword>
<name>A0ABM7LL80_9ACTN</name>
<accession>A0ABM7LL80</accession>
<organism evidence="3 4">
    <name type="scientific">Actinoplanes ianthinogenes</name>
    <dbReference type="NCBI Taxonomy" id="122358"/>
    <lineage>
        <taxon>Bacteria</taxon>
        <taxon>Bacillati</taxon>
        <taxon>Actinomycetota</taxon>
        <taxon>Actinomycetes</taxon>
        <taxon>Micromonosporales</taxon>
        <taxon>Micromonosporaceae</taxon>
        <taxon>Actinoplanes</taxon>
    </lineage>
</organism>
<dbReference type="EMBL" id="AP023356">
    <property type="protein sequence ID" value="BCJ39974.1"/>
    <property type="molecule type" value="Genomic_DNA"/>
</dbReference>
<dbReference type="Pfam" id="PF15604">
    <property type="entry name" value="Ntox15"/>
    <property type="match status" value="1"/>
</dbReference>
<evidence type="ECO:0000256" key="1">
    <source>
        <dbReference type="SAM" id="MobiDB-lite"/>
    </source>
</evidence>